<evidence type="ECO:0000259" key="8">
    <source>
        <dbReference type="Pfam" id="PF17042"/>
    </source>
</evidence>
<evidence type="ECO:0000256" key="4">
    <source>
        <dbReference type="ARBA" id="ARBA00022777"/>
    </source>
</evidence>
<dbReference type="InterPro" id="IPR010737">
    <property type="entry name" value="4-carb_acid_sugar_kinase_N"/>
</dbReference>
<dbReference type="Proteomes" id="UP001501594">
    <property type="component" value="Unassembled WGS sequence"/>
</dbReference>
<comment type="similarity">
    <text evidence="1">Belongs to the four-carbon acid sugar kinase family.</text>
</comment>
<dbReference type="InterPro" id="IPR037051">
    <property type="entry name" value="4-carb_acid_sugar_kinase_N_sf"/>
</dbReference>
<dbReference type="Gene3D" id="3.40.50.10840">
    <property type="entry name" value="Putative sugar-binding, N-terminal domain"/>
    <property type="match status" value="1"/>
</dbReference>
<gene>
    <name evidence="9" type="ORF">GCM10022256_30070</name>
</gene>
<reference evidence="10" key="1">
    <citation type="journal article" date="2019" name="Int. J. Syst. Evol. Microbiol.">
        <title>The Global Catalogue of Microorganisms (GCM) 10K type strain sequencing project: providing services to taxonomists for standard genome sequencing and annotation.</title>
        <authorList>
            <consortium name="The Broad Institute Genomics Platform"/>
            <consortium name="The Broad Institute Genome Sequencing Center for Infectious Disease"/>
            <person name="Wu L."/>
            <person name="Ma J."/>
        </authorList>
    </citation>
    <scope>NUCLEOTIDE SEQUENCE [LARGE SCALE GENOMIC DNA]</scope>
    <source>
        <strain evidence="10">JCM 17442</strain>
    </source>
</reference>
<keyword evidence="2" id="KW-0808">Transferase</keyword>
<dbReference type="SUPFAM" id="SSF142764">
    <property type="entry name" value="YgbK-like"/>
    <property type="match status" value="1"/>
</dbReference>
<evidence type="ECO:0000256" key="6">
    <source>
        <dbReference type="ARBA" id="ARBA00023277"/>
    </source>
</evidence>
<evidence type="ECO:0000313" key="10">
    <source>
        <dbReference type="Proteomes" id="UP001501594"/>
    </source>
</evidence>
<comment type="caution">
    <text evidence="9">The sequence shown here is derived from an EMBL/GenBank/DDBJ whole genome shotgun (WGS) entry which is preliminary data.</text>
</comment>
<evidence type="ECO:0000256" key="5">
    <source>
        <dbReference type="ARBA" id="ARBA00022840"/>
    </source>
</evidence>
<evidence type="ECO:0000256" key="1">
    <source>
        <dbReference type="ARBA" id="ARBA00005715"/>
    </source>
</evidence>
<accession>A0ABP8E573</accession>
<dbReference type="Pfam" id="PF07005">
    <property type="entry name" value="SBD_N"/>
    <property type="match status" value="1"/>
</dbReference>
<dbReference type="RefSeq" id="WP_344797654.1">
    <property type="nucleotide sequence ID" value="NZ_BAABAU010000004.1"/>
</dbReference>
<keyword evidence="6" id="KW-0119">Carbohydrate metabolism</keyword>
<feature type="domain" description="Four-carbon acid sugar kinase N-terminal" evidence="7">
    <location>
        <begin position="40"/>
        <end position="279"/>
    </location>
</feature>
<evidence type="ECO:0000259" key="7">
    <source>
        <dbReference type="Pfam" id="PF07005"/>
    </source>
</evidence>
<proteinExistence type="inferred from homology"/>
<keyword evidence="10" id="KW-1185">Reference proteome</keyword>
<feature type="domain" description="Four-carbon acid sugar kinase nucleotide binding" evidence="8">
    <location>
        <begin position="305"/>
        <end position="472"/>
    </location>
</feature>
<dbReference type="InterPro" id="IPR042213">
    <property type="entry name" value="NBD_C_sf"/>
</dbReference>
<protein>
    <submittedName>
        <fullName evidence="9">Four-carbon acid sugar kinase family protein</fullName>
    </submittedName>
</protein>
<organism evidence="9 10">
    <name type="scientific">Frondihabitans peucedani</name>
    <dbReference type="NCBI Taxonomy" id="598626"/>
    <lineage>
        <taxon>Bacteria</taxon>
        <taxon>Bacillati</taxon>
        <taxon>Actinomycetota</taxon>
        <taxon>Actinomycetes</taxon>
        <taxon>Micrococcales</taxon>
        <taxon>Microbacteriaceae</taxon>
        <taxon>Frondihabitans</taxon>
    </lineage>
</organism>
<keyword evidence="4 9" id="KW-0418">Kinase</keyword>
<dbReference type="InterPro" id="IPR031475">
    <property type="entry name" value="NBD_C"/>
</dbReference>
<dbReference type="GO" id="GO:0016301">
    <property type="term" value="F:kinase activity"/>
    <property type="evidence" value="ECO:0007669"/>
    <property type="project" value="UniProtKB-KW"/>
</dbReference>
<dbReference type="Pfam" id="PF17042">
    <property type="entry name" value="NBD_C"/>
    <property type="match status" value="1"/>
</dbReference>
<evidence type="ECO:0000313" key="9">
    <source>
        <dbReference type="EMBL" id="GAA4267395.1"/>
    </source>
</evidence>
<evidence type="ECO:0000256" key="3">
    <source>
        <dbReference type="ARBA" id="ARBA00022741"/>
    </source>
</evidence>
<sequence>MTVLPTSPSELRAVWPEQLVLPDARSRIRSANASSHSRVVVLDDDPTGSQSVHGVPVLTRWSRADLEWAFAQPADGFFILTNTRGLNDDEARDTVLAVESALSEVAAQTGQDYSLIARSDSTLRGHYPLETDVLIERAAAAGRPYDALLLAPAYIAAGRVTAGDVHYVQEGDALVPVAETSYARDATFGFESSDIRDYVEERTRGGIPASSVVSIGLEDIREGGPERVRDILLGCSGAVPVVVNALDASDLDIVALGLLSAQEAGARVLCRTGPSFVASRLGIEPRRPLGVDEIFPQGDRPGHGLVVVGSHVELTTRQVARLRADAPDLAVVEASVPRLLDPVTAEDELASCESRIADGLRDGEVLLVTSREQIVAASGHDSLVIAQTVSSALVSLTRAAVATSPVRWVLAKGGITSSDTATEGLGIRRALVAGQLFDGIVSVWLNRSDDQDFLVGLPYIVFAGNVGDEASLSEAVTVLRRPATPGA</sequence>
<evidence type="ECO:0000256" key="2">
    <source>
        <dbReference type="ARBA" id="ARBA00022679"/>
    </source>
</evidence>
<keyword evidence="3" id="KW-0547">Nucleotide-binding</keyword>
<name>A0ABP8E573_9MICO</name>
<keyword evidence="5" id="KW-0067">ATP-binding</keyword>
<dbReference type="Gene3D" id="3.40.980.20">
    <property type="entry name" value="Four-carbon acid sugar kinase, nucleotide binding domain"/>
    <property type="match status" value="1"/>
</dbReference>
<dbReference type="EMBL" id="BAABAU010000004">
    <property type="protein sequence ID" value="GAA4267395.1"/>
    <property type="molecule type" value="Genomic_DNA"/>
</dbReference>